<keyword evidence="1" id="KW-0812">Transmembrane</keyword>
<gene>
    <name evidence="2" type="ORF">IWZ03DRAFT_171339</name>
</gene>
<feature type="transmembrane region" description="Helical" evidence="1">
    <location>
        <begin position="87"/>
        <end position="106"/>
    </location>
</feature>
<protein>
    <submittedName>
        <fullName evidence="2">Uncharacterized protein</fullName>
    </submittedName>
</protein>
<evidence type="ECO:0000313" key="3">
    <source>
        <dbReference type="Proteomes" id="UP001363622"/>
    </source>
</evidence>
<dbReference type="Proteomes" id="UP001363622">
    <property type="component" value="Unassembled WGS sequence"/>
</dbReference>
<sequence>MRHTAQTRIMYVCMYRQTERQTDVRHGWILPKGVRSRRMNGRTDPLAPGRRPERIPLHDGLVWSSEALSLSWSVVGKLMFGVRPARLSVVSAPPLLACCLSNGGLVGGLRAFGVLCLIVVHHGSILTCFSSFLILGFWIRWSRVNVGLRGDVRVPEMDGRGLPFWPIVGVRHGRRPVAKHGQLVQDPV</sequence>
<accession>A0ABR1KNX5</accession>
<dbReference type="EMBL" id="JBBPHU010000005">
    <property type="protein sequence ID" value="KAK7517412.1"/>
    <property type="molecule type" value="Genomic_DNA"/>
</dbReference>
<comment type="caution">
    <text evidence="2">The sequence shown here is derived from an EMBL/GenBank/DDBJ whole genome shotgun (WGS) entry which is preliminary data.</text>
</comment>
<proteinExistence type="predicted"/>
<keyword evidence="1" id="KW-0472">Membrane</keyword>
<reference evidence="2 3" key="1">
    <citation type="submission" date="2024-04" db="EMBL/GenBank/DDBJ databases">
        <title>Phyllosticta paracitricarpa is synonymous to the EU quarantine fungus P. citricarpa based on phylogenomic analyses.</title>
        <authorList>
            <consortium name="Lawrence Berkeley National Laboratory"/>
            <person name="Van Ingen-Buijs V.A."/>
            <person name="Van Westerhoven A.C."/>
            <person name="Haridas S."/>
            <person name="Skiadas P."/>
            <person name="Martin F."/>
            <person name="Groenewald J.Z."/>
            <person name="Crous P.W."/>
            <person name="Seidl M.F."/>
        </authorList>
    </citation>
    <scope>NUCLEOTIDE SEQUENCE [LARGE SCALE GENOMIC DNA]</scope>
    <source>
        <strain evidence="2 3">CBS 123371</strain>
    </source>
</reference>
<organism evidence="2 3">
    <name type="scientific">Phyllosticta citriasiana</name>
    <dbReference type="NCBI Taxonomy" id="595635"/>
    <lineage>
        <taxon>Eukaryota</taxon>
        <taxon>Fungi</taxon>
        <taxon>Dikarya</taxon>
        <taxon>Ascomycota</taxon>
        <taxon>Pezizomycotina</taxon>
        <taxon>Dothideomycetes</taxon>
        <taxon>Dothideomycetes incertae sedis</taxon>
        <taxon>Botryosphaeriales</taxon>
        <taxon>Phyllostictaceae</taxon>
        <taxon>Phyllosticta</taxon>
    </lineage>
</organism>
<feature type="transmembrane region" description="Helical" evidence="1">
    <location>
        <begin position="112"/>
        <end position="139"/>
    </location>
</feature>
<keyword evidence="1" id="KW-1133">Transmembrane helix</keyword>
<name>A0ABR1KNX5_9PEZI</name>
<keyword evidence="3" id="KW-1185">Reference proteome</keyword>
<evidence type="ECO:0000313" key="2">
    <source>
        <dbReference type="EMBL" id="KAK7517412.1"/>
    </source>
</evidence>
<evidence type="ECO:0000256" key="1">
    <source>
        <dbReference type="SAM" id="Phobius"/>
    </source>
</evidence>